<dbReference type="InterPro" id="IPR042214">
    <property type="entry name" value="TruD_catalytic"/>
</dbReference>
<reference evidence="7" key="1">
    <citation type="submission" date="2022-03" db="EMBL/GenBank/DDBJ databases">
        <authorList>
            <person name="Martin H S."/>
        </authorList>
    </citation>
    <scope>NUCLEOTIDE SEQUENCE</scope>
</reference>
<dbReference type="PROSITE" id="PS50984">
    <property type="entry name" value="TRUD"/>
    <property type="match status" value="1"/>
</dbReference>
<name>A0ABN8J2I7_9NEOP</name>
<feature type="compositionally biased region" description="Basic and acidic residues" evidence="5">
    <location>
        <begin position="587"/>
        <end position="596"/>
    </location>
</feature>
<evidence type="ECO:0000313" key="8">
    <source>
        <dbReference type="Proteomes" id="UP000837857"/>
    </source>
</evidence>
<dbReference type="CDD" id="cd02576">
    <property type="entry name" value="PseudoU_synth_ScPUS7"/>
    <property type="match status" value="1"/>
</dbReference>
<dbReference type="EMBL" id="OW152820">
    <property type="protein sequence ID" value="CAH2074927.1"/>
    <property type="molecule type" value="Genomic_DNA"/>
</dbReference>
<accession>A0ABN8J2I7</accession>
<feature type="compositionally biased region" description="Acidic residues" evidence="5">
    <location>
        <begin position="367"/>
        <end position="388"/>
    </location>
</feature>
<dbReference type="PANTHER" id="PTHR13326">
    <property type="entry name" value="TRNA PSEUDOURIDINE SYNTHASE D"/>
    <property type="match status" value="1"/>
</dbReference>
<evidence type="ECO:0000256" key="4">
    <source>
        <dbReference type="ARBA" id="ARBA00036943"/>
    </source>
</evidence>
<dbReference type="Proteomes" id="UP000837857">
    <property type="component" value="Chromosome 8"/>
</dbReference>
<sequence>MSVSVGKSAVVIPIGVDTWIPIRTGLALKYLVLTWSKVAFVAVIETISEADLTKDTGRISHIETVQVDVTGMTKEQRTKIHDAVKKAFGTSIVGSTVAVDDKKIVRFEKYRKGVRRDNRVKWVWPAEYVYFIVHKENCDTMEAAARLAEKLRLNIKPSMLGYAGTKDRRAKTSQWFSLRKVDPRKIAAAAKDIRDVHVGNFSFSPISLKLGMLRGNRFRIALRNVTAPDDVVAEACSRLQRHGFINYYGLQRFGSRPNAPTYEVGRLLLQADYRQAIKHIVADEEMVRMGGARGAGGARLLRALDANPRDMLGALDQLARNQRVLYLHAYQSLVWNRCASERLRRLGLAPAKGDLVPLHPDAREYENEQESEDEIKEEDESITEDNDIETPIADADKDKEVKEVTAENPEKKVQTKNEPKPKVPMKVLTEEDVASGNYTIFDVVLPVPGYNIEYPPNMVDYYKELLEKDNLKLEMRHKNKSFSLCGAYRSLAVRPGALRWQTSRYSEPTADLLLSDLQRLRGAPAAAPGQPDGPYKALLLTMTLPASSYATMALRELMKVDTANDSQALQNDYHKRPHAAATALVKPSEELKAPKAEEEESAADGAQEETSMREALSIQGGAEETRDDVEMKQGVASEPNGDRAEKRKMEDEAEEGVKKPKQEVDNAEDGK</sequence>
<dbReference type="PANTHER" id="PTHR13326:SF31">
    <property type="entry name" value="PSEUDOURIDYLATE SYNTHASE 7 HOMOLOG"/>
    <property type="match status" value="1"/>
</dbReference>
<dbReference type="Pfam" id="PF01142">
    <property type="entry name" value="TruD"/>
    <property type="match status" value="2"/>
</dbReference>
<proteinExistence type="inferred from homology"/>
<dbReference type="Gene3D" id="3.30.70.3160">
    <property type="match status" value="1"/>
</dbReference>
<dbReference type="InterPro" id="IPR020103">
    <property type="entry name" value="PsdUridine_synth_cat_dom_sf"/>
</dbReference>
<evidence type="ECO:0000313" key="7">
    <source>
        <dbReference type="EMBL" id="CAH2074927.1"/>
    </source>
</evidence>
<dbReference type="SUPFAM" id="SSF55120">
    <property type="entry name" value="Pseudouridine synthase"/>
    <property type="match status" value="1"/>
</dbReference>
<comment type="catalytic activity">
    <reaction evidence="4">
        <text>a uridine in tRNA = a pseudouridine in tRNA</text>
        <dbReference type="Rhea" id="RHEA:54572"/>
        <dbReference type="Rhea" id="RHEA-COMP:13339"/>
        <dbReference type="Rhea" id="RHEA-COMP:13934"/>
        <dbReference type="ChEBI" id="CHEBI:65314"/>
        <dbReference type="ChEBI" id="CHEBI:65315"/>
    </reaction>
</comment>
<dbReference type="Gene3D" id="3.30.2350.20">
    <property type="entry name" value="TruD, catalytic domain"/>
    <property type="match status" value="1"/>
</dbReference>
<keyword evidence="3" id="KW-0413">Isomerase</keyword>
<keyword evidence="8" id="KW-1185">Reference proteome</keyword>
<protein>
    <recommendedName>
        <fullName evidence="6">TRUD domain-containing protein</fullName>
    </recommendedName>
</protein>
<evidence type="ECO:0000259" key="6">
    <source>
        <dbReference type="PROSITE" id="PS50984"/>
    </source>
</evidence>
<feature type="non-terminal residue" evidence="7">
    <location>
        <position position="1"/>
    </location>
</feature>
<gene>
    <name evidence="7" type="ORF">IPOD504_LOCUS16344</name>
</gene>
<evidence type="ECO:0000256" key="1">
    <source>
        <dbReference type="ARBA" id="ARBA00007953"/>
    </source>
</evidence>
<dbReference type="InterPro" id="IPR011760">
    <property type="entry name" value="PsdUridine_synth_TruD_insert"/>
</dbReference>
<feature type="region of interest" description="Disordered" evidence="5">
    <location>
        <begin position="584"/>
        <end position="671"/>
    </location>
</feature>
<comment type="similarity">
    <text evidence="1">Belongs to the pseudouridine synthase TruD family.</text>
</comment>
<organism evidence="7 8">
    <name type="scientific">Iphiclides podalirius</name>
    <name type="common">scarce swallowtail</name>
    <dbReference type="NCBI Taxonomy" id="110791"/>
    <lineage>
        <taxon>Eukaryota</taxon>
        <taxon>Metazoa</taxon>
        <taxon>Ecdysozoa</taxon>
        <taxon>Arthropoda</taxon>
        <taxon>Hexapoda</taxon>
        <taxon>Insecta</taxon>
        <taxon>Pterygota</taxon>
        <taxon>Neoptera</taxon>
        <taxon>Endopterygota</taxon>
        <taxon>Lepidoptera</taxon>
        <taxon>Glossata</taxon>
        <taxon>Ditrysia</taxon>
        <taxon>Papilionoidea</taxon>
        <taxon>Papilionidae</taxon>
        <taxon>Papilioninae</taxon>
        <taxon>Iphiclides</taxon>
    </lineage>
</organism>
<feature type="compositionally biased region" description="Basic and acidic residues" evidence="5">
    <location>
        <begin position="640"/>
        <end position="671"/>
    </location>
</feature>
<evidence type="ECO:0000256" key="5">
    <source>
        <dbReference type="SAM" id="MobiDB-lite"/>
    </source>
</evidence>
<dbReference type="InterPro" id="IPR001656">
    <property type="entry name" value="PsdUridine_synth_TruD"/>
</dbReference>
<feature type="compositionally biased region" description="Basic and acidic residues" evidence="5">
    <location>
        <begin position="394"/>
        <end position="419"/>
    </location>
</feature>
<feature type="region of interest" description="Disordered" evidence="5">
    <location>
        <begin position="356"/>
        <end position="419"/>
    </location>
</feature>
<feature type="domain" description="TRUD" evidence="6">
    <location>
        <begin position="243"/>
        <end position="494"/>
    </location>
</feature>
<evidence type="ECO:0000256" key="3">
    <source>
        <dbReference type="ARBA" id="ARBA00023235"/>
    </source>
</evidence>
<evidence type="ECO:0000256" key="2">
    <source>
        <dbReference type="ARBA" id="ARBA00022694"/>
    </source>
</evidence>
<keyword evidence="2" id="KW-0819">tRNA processing</keyword>